<dbReference type="GO" id="GO:0019239">
    <property type="term" value="F:deaminase activity"/>
    <property type="evidence" value="ECO:0007669"/>
    <property type="project" value="TreeGrafter"/>
</dbReference>
<protein>
    <submittedName>
        <fullName evidence="6">Formimidoylglutamate deiminase</fullName>
    </submittedName>
</protein>
<dbReference type="NCBIfam" id="NF006681">
    <property type="entry name" value="PRK09229.1-2"/>
    <property type="match status" value="1"/>
</dbReference>
<dbReference type="NCBIfam" id="NF006684">
    <property type="entry name" value="PRK09229.1-5"/>
    <property type="match status" value="1"/>
</dbReference>
<evidence type="ECO:0000256" key="1">
    <source>
        <dbReference type="ARBA" id="ARBA00001947"/>
    </source>
</evidence>
<dbReference type="InterPro" id="IPR006680">
    <property type="entry name" value="Amidohydro-rel"/>
</dbReference>
<dbReference type="RefSeq" id="WP_131865299.1">
    <property type="nucleotide sequence ID" value="NZ_SMCR01000004.1"/>
</dbReference>
<proteinExistence type="predicted"/>
<comment type="cofactor">
    <cofactor evidence="1">
        <name>Zn(2+)</name>
        <dbReference type="ChEBI" id="CHEBI:29105"/>
    </cofactor>
</comment>
<comment type="caution">
    <text evidence="6">The sequence shown here is derived from an EMBL/GenBank/DDBJ whole genome shotgun (WGS) entry which is preliminary data.</text>
</comment>
<evidence type="ECO:0000256" key="4">
    <source>
        <dbReference type="ARBA" id="ARBA00022833"/>
    </source>
</evidence>
<dbReference type="InterPro" id="IPR010252">
    <property type="entry name" value="HutF"/>
</dbReference>
<dbReference type="GO" id="GO:0046872">
    <property type="term" value="F:metal ion binding"/>
    <property type="evidence" value="ECO:0007669"/>
    <property type="project" value="UniProtKB-KW"/>
</dbReference>
<dbReference type="OrthoDB" id="9796020at2"/>
<evidence type="ECO:0000256" key="2">
    <source>
        <dbReference type="ARBA" id="ARBA00022723"/>
    </source>
</evidence>
<dbReference type="AlphaFoldDB" id="A0A4R3YUN0"/>
<dbReference type="Gene3D" id="3.20.20.140">
    <property type="entry name" value="Metal-dependent hydrolases"/>
    <property type="match status" value="1"/>
</dbReference>
<gene>
    <name evidence="6" type="ORF">EDC52_104157</name>
</gene>
<dbReference type="PANTHER" id="PTHR11271:SF48">
    <property type="entry name" value="AMIDOHYDROLASE-RELATED DOMAIN-CONTAINING PROTEIN"/>
    <property type="match status" value="1"/>
</dbReference>
<dbReference type="NCBIfam" id="TIGR02022">
    <property type="entry name" value="hutF"/>
    <property type="match status" value="1"/>
</dbReference>
<keyword evidence="3" id="KW-0378">Hydrolase</keyword>
<reference evidence="6 7" key="1">
    <citation type="submission" date="2019-03" db="EMBL/GenBank/DDBJ databases">
        <title>Genomic Encyclopedia of Type Strains, Phase IV (KMG-IV): sequencing the most valuable type-strain genomes for metagenomic binning, comparative biology and taxonomic classification.</title>
        <authorList>
            <person name="Goeker M."/>
        </authorList>
    </citation>
    <scope>NUCLEOTIDE SEQUENCE [LARGE SCALE GENOMIC DNA]</scope>
    <source>
        <strain evidence="6 7">DSM 19580</strain>
    </source>
</reference>
<dbReference type="InterPro" id="IPR051607">
    <property type="entry name" value="Metallo-dep_hydrolases"/>
</dbReference>
<keyword evidence="4" id="KW-0862">Zinc</keyword>
<keyword evidence="2" id="KW-0479">Metal-binding</keyword>
<evidence type="ECO:0000259" key="5">
    <source>
        <dbReference type="Pfam" id="PF01979"/>
    </source>
</evidence>
<dbReference type="GO" id="GO:0005829">
    <property type="term" value="C:cytosol"/>
    <property type="evidence" value="ECO:0007669"/>
    <property type="project" value="TreeGrafter"/>
</dbReference>
<evidence type="ECO:0000256" key="3">
    <source>
        <dbReference type="ARBA" id="ARBA00022801"/>
    </source>
</evidence>
<sequence>MIANQLYARHALLNDGWQRNVLVQWDGQGVISQVTAETDRPEGTEQTDWLLPGMTNLHSHAFQRAFSGLTEYRQQQQDSFWSWRSLMYAFAAKISPEQLESVASWLYREMLAAGYTSVCEFHYVHNQPDGSAYADPATLSQSLLNAASNTGIGLTLLPVCYQDSGFGGQPPEAKQRRFIKKTDSFLSLWQQLQAQTANNARLRMGVAPHSLRAVSEQALNAVLDGVSQMDRRAPIHIHVAEQVKEVEDCLAWSGLRPVEWLMEHQPVDDRWCLIHATHMTGQEYRRAAASGAVAGLCPATEANLGDGLFDFPQWQQAGGKWGIGSDSHIAVNAAEELLMLEYSQRLQFRSRNVCTDGQHEDVATSLYLGALQGGAQASGRAVAGIQLGQSADMVELDANHPALALLPEANILAGHLFASSRGSAIKRVWSGGQLRFDLQQTQPSASLEAFAAVRQQLLQQL</sequence>
<dbReference type="EMBL" id="SMCR01000004">
    <property type="protein sequence ID" value="TCV96717.1"/>
    <property type="molecule type" value="Genomic_DNA"/>
</dbReference>
<accession>A0A4R3YUN0</accession>
<name>A0A4R3YUN0_9GAMM</name>
<dbReference type="Proteomes" id="UP000295719">
    <property type="component" value="Unassembled WGS sequence"/>
</dbReference>
<dbReference type="PANTHER" id="PTHR11271">
    <property type="entry name" value="GUANINE DEAMINASE"/>
    <property type="match status" value="1"/>
</dbReference>
<dbReference type="Pfam" id="PF01979">
    <property type="entry name" value="Amidohydro_1"/>
    <property type="match status" value="1"/>
</dbReference>
<dbReference type="InterPro" id="IPR011059">
    <property type="entry name" value="Metal-dep_hydrolase_composite"/>
</dbReference>
<evidence type="ECO:0000313" key="7">
    <source>
        <dbReference type="Proteomes" id="UP000295719"/>
    </source>
</evidence>
<feature type="domain" description="Amidohydrolase-related" evidence="5">
    <location>
        <begin position="50"/>
        <end position="434"/>
    </location>
</feature>
<dbReference type="SUPFAM" id="SSF51556">
    <property type="entry name" value="Metallo-dependent hydrolases"/>
    <property type="match status" value="1"/>
</dbReference>
<evidence type="ECO:0000313" key="6">
    <source>
        <dbReference type="EMBL" id="TCV96717.1"/>
    </source>
</evidence>
<dbReference type="Gene3D" id="2.30.40.10">
    <property type="entry name" value="Urease, subunit C, domain 1"/>
    <property type="match status" value="1"/>
</dbReference>
<dbReference type="InterPro" id="IPR032466">
    <property type="entry name" value="Metal_Hydrolase"/>
</dbReference>
<organism evidence="6 7">
    <name type="scientific">Biostraticola tofi</name>
    <dbReference type="NCBI Taxonomy" id="466109"/>
    <lineage>
        <taxon>Bacteria</taxon>
        <taxon>Pseudomonadati</taxon>
        <taxon>Pseudomonadota</taxon>
        <taxon>Gammaproteobacteria</taxon>
        <taxon>Enterobacterales</taxon>
        <taxon>Bruguierivoracaceae</taxon>
        <taxon>Biostraticola</taxon>
    </lineage>
</organism>
<keyword evidence="7" id="KW-1185">Reference proteome</keyword>